<evidence type="ECO:0000313" key="2">
    <source>
        <dbReference type="Proteomes" id="UP000000311"/>
    </source>
</evidence>
<keyword evidence="2" id="KW-1185">Reference proteome</keyword>
<dbReference type="EMBL" id="GL440336">
    <property type="protein sequence ID" value="EFN66009.1"/>
    <property type="molecule type" value="Genomic_DNA"/>
</dbReference>
<dbReference type="AlphaFoldDB" id="E2AKN0"/>
<proteinExistence type="predicted"/>
<protein>
    <submittedName>
        <fullName evidence="1">Uncharacterized protein</fullName>
    </submittedName>
</protein>
<accession>E2AKN0</accession>
<sequence length="88" mass="10866">MFFLLSDNRDILWLTAEQLQYIPKIILLQNFGDYVKRLWDKLPEYIKADSEVQQYRSCMRHYNQPWQRTYIDDQPPLIKDCYECQRES</sequence>
<dbReference type="OMA" id="RRCLAHY"/>
<organism evidence="2">
    <name type="scientific">Camponotus floridanus</name>
    <name type="common">Florida carpenter ant</name>
    <dbReference type="NCBI Taxonomy" id="104421"/>
    <lineage>
        <taxon>Eukaryota</taxon>
        <taxon>Metazoa</taxon>
        <taxon>Ecdysozoa</taxon>
        <taxon>Arthropoda</taxon>
        <taxon>Hexapoda</taxon>
        <taxon>Insecta</taxon>
        <taxon>Pterygota</taxon>
        <taxon>Neoptera</taxon>
        <taxon>Endopterygota</taxon>
        <taxon>Hymenoptera</taxon>
        <taxon>Apocrita</taxon>
        <taxon>Aculeata</taxon>
        <taxon>Formicoidea</taxon>
        <taxon>Formicidae</taxon>
        <taxon>Formicinae</taxon>
        <taxon>Camponotus</taxon>
    </lineage>
</organism>
<evidence type="ECO:0000313" key="1">
    <source>
        <dbReference type="EMBL" id="EFN66009.1"/>
    </source>
</evidence>
<name>E2AKN0_CAMFO</name>
<dbReference type="OrthoDB" id="7623088at2759"/>
<dbReference type="InParanoid" id="E2AKN0"/>
<reference evidence="1 2" key="1">
    <citation type="journal article" date="2010" name="Science">
        <title>Genomic comparison of the ants Camponotus floridanus and Harpegnathos saltator.</title>
        <authorList>
            <person name="Bonasio R."/>
            <person name="Zhang G."/>
            <person name="Ye C."/>
            <person name="Mutti N.S."/>
            <person name="Fang X."/>
            <person name="Qin N."/>
            <person name="Donahue G."/>
            <person name="Yang P."/>
            <person name="Li Q."/>
            <person name="Li C."/>
            <person name="Zhang P."/>
            <person name="Huang Z."/>
            <person name="Berger S.L."/>
            <person name="Reinberg D."/>
            <person name="Wang J."/>
            <person name="Liebig J."/>
        </authorList>
    </citation>
    <scope>NUCLEOTIDE SEQUENCE [LARGE SCALE GENOMIC DNA]</scope>
    <source>
        <strain evidence="2">C129</strain>
    </source>
</reference>
<gene>
    <name evidence="1" type="ORF">EAG_09246</name>
</gene>
<dbReference type="Proteomes" id="UP000000311">
    <property type="component" value="Unassembled WGS sequence"/>
</dbReference>